<protein>
    <submittedName>
        <fullName evidence="1">Uncharacterized protein</fullName>
    </submittedName>
</protein>
<dbReference type="PATRIC" id="fig|698758.3.peg.824"/>
<name>K0J2Z3_AMPXN</name>
<evidence type="ECO:0000313" key="2">
    <source>
        <dbReference type="Proteomes" id="UP000006294"/>
    </source>
</evidence>
<dbReference type="STRING" id="698758.AXY_08290"/>
<reference evidence="1 2" key="1">
    <citation type="submission" date="2011-01" db="EMBL/GenBank/DDBJ databases">
        <title>Whole genome sequence of Amphibacillus xylinus NBRC 15112.</title>
        <authorList>
            <person name="Nakazawa H."/>
            <person name="Katano Y."/>
            <person name="Nakamura S."/>
            <person name="Sasagawa M."/>
            <person name="Fukada J."/>
            <person name="Arai T."/>
            <person name="Sasakura N."/>
            <person name="Mochizuki D."/>
            <person name="Hosoyama A."/>
            <person name="Harada K."/>
            <person name="Horikawa H."/>
            <person name="Kato Y."/>
            <person name="Harada T."/>
            <person name="Sasaki K."/>
            <person name="Sekiguchi M."/>
            <person name="Hodoyama M."/>
            <person name="Nishiko R."/>
            <person name="Narita H."/>
            <person name="Hanamaki A."/>
            <person name="Hata C."/>
            <person name="Konno Y."/>
            <person name="Niimura Y."/>
            <person name="Yamazaki S."/>
            <person name="Fujita N."/>
        </authorList>
    </citation>
    <scope>NUCLEOTIDE SEQUENCE [LARGE SCALE GENOMIC DNA]</scope>
    <source>
        <strain evidence="2">ATCC 51415 / DSM 6626 / JCM 7361 / LMG 17667 / NBRC 15112 / Ep01</strain>
    </source>
</reference>
<dbReference type="eggNOG" id="COG2309">
    <property type="taxonomic scope" value="Bacteria"/>
</dbReference>
<sequence length="53" mass="5960">MYSFCSVERTTQESRGFSHERFKIGSAELDIDGILPDGSTEAVFRKGAWAFDI</sequence>
<keyword evidence="2" id="KW-1185">Reference proteome</keyword>
<dbReference type="EMBL" id="AP012050">
    <property type="protein sequence ID" value="BAM46961.1"/>
    <property type="molecule type" value="Genomic_DNA"/>
</dbReference>
<dbReference type="Proteomes" id="UP000006294">
    <property type="component" value="Chromosome"/>
</dbReference>
<dbReference type="HOGENOM" id="CLU_3057846_0_0_9"/>
<dbReference type="OrthoDB" id="9803993at2"/>
<proteinExistence type="predicted"/>
<accession>K0J2Z3</accession>
<dbReference type="RefSeq" id="WP_015009566.1">
    <property type="nucleotide sequence ID" value="NC_018704.1"/>
</dbReference>
<evidence type="ECO:0000313" key="1">
    <source>
        <dbReference type="EMBL" id="BAM46961.1"/>
    </source>
</evidence>
<dbReference type="AlphaFoldDB" id="K0J2Z3"/>
<gene>
    <name evidence="1" type="ordered locus">AXY_08290</name>
</gene>
<dbReference type="KEGG" id="axl:AXY_08290"/>
<organism evidence="1 2">
    <name type="scientific">Amphibacillus xylanus (strain ATCC 51415 / DSM 6626 / JCM 7361 / LMG 17667 / NBRC 15112 / Ep01)</name>
    <dbReference type="NCBI Taxonomy" id="698758"/>
    <lineage>
        <taxon>Bacteria</taxon>
        <taxon>Bacillati</taxon>
        <taxon>Bacillota</taxon>
        <taxon>Bacilli</taxon>
        <taxon>Bacillales</taxon>
        <taxon>Bacillaceae</taxon>
        <taxon>Amphibacillus</taxon>
    </lineage>
</organism>